<dbReference type="AlphaFoldDB" id="A0A511MWZ7"/>
<name>A0A511MWZ7_DEIC1</name>
<evidence type="ECO:0008006" key="4">
    <source>
        <dbReference type="Google" id="ProtNLM"/>
    </source>
</evidence>
<dbReference type="InterPro" id="IPR005531">
    <property type="entry name" value="Asp23"/>
</dbReference>
<dbReference type="Proteomes" id="UP000321306">
    <property type="component" value="Unassembled WGS sequence"/>
</dbReference>
<keyword evidence="3" id="KW-1185">Reference proteome</keyword>
<evidence type="ECO:0000256" key="1">
    <source>
        <dbReference type="ARBA" id="ARBA00005721"/>
    </source>
</evidence>
<dbReference type="PANTHER" id="PTHR34297:SF2">
    <property type="entry name" value="ASP23_GLS24 FAMILY ENVELOPE STRESS RESPONSE PROTEIN"/>
    <property type="match status" value="1"/>
</dbReference>
<dbReference type="EMBL" id="BJXB01000002">
    <property type="protein sequence ID" value="GEM45104.1"/>
    <property type="molecule type" value="Genomic_DNA"/>
</dbReference>
<comment type="caution">
    <text evidence="2">The sequence shown here is derived from an EMBL/GenBank/DDBJ whole genome shotgun (WGS) entry which is preliminary data.</text>
</comment>
<evidence type="ECO:0000313" key="3">
    <source>
        <dbReference type="Proteomes" id="UP000321306"/>
    </source>
</evidence>
<evidence type="ECO:0000313" key="2">
    <source>
        <dbReference type="EMBL" id="GEM45104.1"/>
    </source>
</evidence>
<gene>
    <name evidence="2" type="ORF">DC3_07390</name>
</gene>
<sequence>MKGNITITEGALASLIGLTAHEIPGVVGMSPANIRDGLRKILGRAQASEGVTIKKDASGHYSAELYVIVAFGVNIPIVAQNIELKVKDFIKRNAGIELSGVTVHAVGVSHA</sequence>
<organism evidence="2 3">
    <name type="scientific">Deinococcus cellulosilyticus (strain DSM 18568 / NBRC 106333 / KACC 11606 / 5516J-15)</name>
    <dbReference type="NCBI Taxonomy" id="1223518"/>
    <lineage>
        <taxon>Bacteria</taxon>
        <taxon>Thermotogati</taxon>
        <taxon>Deinococcota</taxon>
        <taxon>Deinococci</taxon>
        <taxon>Deinococcales</taxon>
        <taxon>Deinococcaceae</taxon>
        <taxon>Deinococcus</taxon>
    </lineage>
</organism>
<reference evidence="2 3" key="1">
    <citation type="submission" date="2019-07" db="EMBL/GenBank/DDBJ databases">
        <title>Whole genome shotgun sequence of Deinococcus cellulosilyticus NBRC 106333.</title>
        <authorList>
            <person name="Hosoyama A."/>
            <person name="Uohara A."/>
            <person name="Ohji S."/>
            <person name="Ichikawa N."/>
        </authorList>
    </citation>
    <scope>NUCLEOTIDE SEQUENCE [LARGE SCALE GENOMIC DNA]</scope>
    <source>
        <strain evidence="2 3">NBRC 106333</strain>
    </source>
</reference>
<accession>A0A511MWZ7</accession>
<protein>
    <recommendedName>
        <fullName evidence="4">Asp23/Gls24 family envelope stress response protein</fullName>
    </recommendedName>
</protein>
<dbReference type="RefSeq" id="WP_146882414.1">
    <property type="nucleotide sequence ID" value="NZ_BJXB01000002.1"/>
</dbReference>
<comment type="similarity">
    <text evidence="1">Belongs to the asp23 family.</text>
</comment>
<dbReference type="OrthoDB" id="9793465at2"/>
<dbReference type="Pfam" id="PF03780">
    <property type="entry name" value="Asp23"/>
    <property type="match status" value="1"/>
</dbReference>
<dbReference type="PANTHER" id="PTHR34297">
    <property type="entry name" value="HYPOTHETICAL CYTOSOLIC PROTEIN-RELATED"/>
    <property type="match status" value="1"/>
</dbReference>
<proteinExistence type="inferred from homology"/>